<evidence type="ECO:0000256" key="2">
    <source>
        <dbReference type="ARBA" id="ARBA00009784"/>
    </source>
</evidence>
<evidence type="ECO:0000256" key="7">
    <source>
        <dbReference type="RuleBase" id="RU362048"/>
    </source>
</evidence>
<proteinExistence type="inferred from homology"/>
<dbReference type="STRING" id="100225.SAMN05421595_0796"/>
<sequence length="203" mass="21204">MNVIDGAVFGSVFISLLVILDPPGALPVFISLTKSYTRQERLLVAARAAGVAFGLLLTFALIGKEILDYLKISVPALQISGGLLLLIIGLELLMGKEADPTEIGRTHVALVPLAVPLFAGPGVIVTIMVSMQRATTAGQRGAIILALAAAMAVVYLSMRYAGAIHRVLREGGTILVSRIAGLLCSAIAVQMMADGVIGFVRLV</sequence>
<feature type="transmembrane region" description="Helical" evidence="7">
    <location>
        <begin position="6"/>
        <end position="30"/>
    </location>
</feature>
<comment type="similarity">
    <text evidence="2 7">Belongs to the UPF0056 (MarC) family.</text>
</comment>
<dbReference type="OrthoDB" id="21094at2"/>
<dbReference type="RefSeq" id="WP_006503034.1">
    <property type="nucleotide sequence ID" value="NZ_BAGZ01000008.1"/>
</dbReference>
<keyword evidence="9" id="KW-1185">Reference proteome</keyword>
<evidence type="ECO:0000256" key="6">
    <source>
        <dbReference type="ARBA" id="ARBA00023136"/>
    </source>
</evidence>
<evidence type="ECO:0000256" key="5">
    <source>
        <dbReference type="ARBA" id="ARBA00022989"/>
    </source>
</evidence>
<feature type="transmembrane region" description="Helical" evidence="7">
    <location>
        <begin position="74"/>
        <end position="94"/>
    </location>
</feature>
<accession>K6VNG9</accession>
<name>K6VNG9_9MICO</name>
<dbReference type="PANTHER" id="PTHR33508:SF1">
    <property type="entry name" value="UPF0056 MEMBRANE PROTEIN YHCE"/>
    <property type="match status" value="1"/>
</dbReference>
<dbReference type="AlphaFoldDB" id="K6VNG9"/>
<evidence type="ECO:0000256" key="1">
    <source>
        <dbReference type="ARBA" id="ARBA00004651"/>
    </source>
</evidence>
<keyword evidence="6 7" id="KW-0472">Membrane</keyword>
<dbReference type="EMBL" id="BAGZ01000008">
    <property type="protein sequence ID" value="GAB78279.1"/>
    <property type="molecule type" value="Genomic_DNA"/>
</dbReference>
<feature type="transmembrane region" description="Helical" evidence="7">
    <location>
        <begin position="141"/>
        <end position="158"/>
    </location>
</feature>
<evidence type="ECO:0000313" key="9">
    <source>
        <dbReference type="Proteomes" id="UP000008495"/>
    </source>
</evidence>
<feature type="transmembrane region" description="Helical" evidence="7">
    <location>
        <begin position="42"/>
        <end position="62"/>
    </location>
</feature>
<evidence type="ECO:0000256" key="4">
    <source>
        <dbReference type="ARBA" id="ARBA00022692"/>
    </source>
</evidence>
<reference evidence="8 9" key="1">
    <citation type="submission" date="2012-08" db="EMBL/GenBank/DDBJ databases">
        <title>Whole genome shotgun sequence of Austwickia chelonae NBRC 105200.</title>
        <authorList>
            <person name="Yoshida I."/>
            <person name="Hosoyama A."/>
            <person name="Tsuchikane K."/>
            <person name="Katsumata H."/>
            <person name="Ando Y."/>
            <person name="Ohji S."/>
            <person name="Hamada M."/>
            <person name="Tamura T."/>
            <person name="Yamazoe A."/>
            <person name="Yamazaki S."/>
            <person name="Fujita N."/>
        </authorList>
    </citation>
    <scope>NUCLEOTIDE SEQUENCE [LARGE SCALE GENOMIC DNA]</scope>
    <source>
        <strain evidence="8 9">NBRC 105200</strain>
    </source>
</reference>
<gene>
    <name evidence="8" type="ORF">AUCHE_08_05250</name>
</gene>
<keyword evidence="4 7" id="KW-0812">Transmembrane</keyword>
<dbReference type="NCBIfam" id="TIGR00427">
    <property type="entry name" value="NAAT family transporter"/>
    <property type="match status" value="1"/>
</dbReference>
<evidence type="ECO:0000256" key="3">
    <source>
        <dbReference type="ARBA" id="ARBA00022475"/>
    </source>
</evidence>
<keyword evidence="5 7" id="KW-1133">Transmembrane helix</keyword>
<protein>
    <recommendedName>
        <fullName evidence="7">UPF0056 membrane protein</fullName>
    </recommendedName>
</protein>
<dbReference type="InterPro" id="IPR002771">
    <property type="entry name" value="Multi_antbiot-R_MarC"/>
</dbReference>
<dbReference type="Pfam" id="PF01914">
    <property type="entry name" value="MarC"/>
    <property type="match status" value="1"/>
</dbReference>
<dbReference type="GO" id="GO:0005886">
    <property type="term" value="C:plasma membrane"/>
    <property type="evidence" value="ECO:0007669"/>
    <property type="project" value="UniProtKB-SubCell"/>
</dbReference>
<evidence type="ECO:0000313" key="8">
    <source>
        <dbReference type="EMBL" id="GAB78279.1"/>
    </source>
</evidence>
<dbReference type="Proteomes" id="UP000008495">
    <property type="component" value="Unassembled WGS sequence"/>
</dbReference>
<comment type="subcellular location">
    <subcellularLocation>
        <location evidence="1 7">Cell membrane</location>
        <topology evidence="1 7">Multi-pass membrane protein</topology>
    </subcellularLocation>
</comment>
<dbReference type="PANTHER" id="PTHR33508">
    <property type="entry name" value="UPF0056 MEMBRANE PROTEIN YHCE"/>
    <property type="match status" value="1"/>
</dbReference>
<comment type="caution">
    <text evidence="8">The sequence shown here is derived from an EMBL/GenBank/DDBJ whole genome shotgun (WGS) entry which is preliminary data.</text>
</comment>
<feature type="transmembrane region" description="Helical" evidence="7">
    <location>
        <begin position="106"/>
        <end position="129"/>
    </location>
</feature>
<feature type="transmembrane region" description="Helical" evidence="7">
    <location>
        <begin position="179"/>
        <end position="200"/>
    </location>
</feature>
<dbReference type="eggNOG" id="COG2095">
    <property type="taxonomic scope" value="Bacteria"/>
</dbReference>
<organism evidence="8 9">
    <name type="scientific">Austwickia chelonae NBRC 105200</name>
    <dbReference type="NCBI Taxonomy" id="1184607"/>
    <lineage>
        <taxon>Bacteria</taxon>
        <taxon>Bacillati</taxon>
        <taxon>Actinomycetota</taxon>
        <taxon>Actinomycetes</taxon>
        <taxon>Micrococcales</taxon>
        <taxon>Dermatophilaceae</taxon>
        <taxon>Austwickia</taxon>
    </lineage>
</organism>
<keyword evidence="3" id="KW-1003">Cell membrane</keyword>